<dbReference type="AlphaFoldDB" id="A0A3S3PJK9"/>
<dbReference type="GO" id="GO:0043652">
    <property type="term" value="P:engulfment of apoptotic cell"/>
    <property type="evidence" value="ECO:0007669"/>
    <property type="project" value="TreeGrafter"/>
</dbReference>
<evidence type="ECO:0000256" key="7">
    <source>
        <dbReference type="RuleBase" id="RU910716"/>
    </source>
</evidence>
<evidence type="ECO:0000256" key="4">
    <source>
        <dbReference type="ARBA" id="ARBA00022692"/>
    </source>
</evidence>
<dbReference type="EMBL" id="NCKU01000209">
    <property type="protein sequence ID" value="RWS16563.1"/>
    <property type="molecule type" value="Genomic_DNA"/>
</dbReference>
<dbReference type="PANTHER" id="PTHR16024">
    <property type="entry name" value="XK-RELATED PROTEIN"/>
    <property type="match status" value="1"/>
</dbReference>
<dbReference type="GO" id="GO:0005886">
    <property type="term" value="C:plasma membrane"/>
    <property type="evidence" value="ECO:0007669"/>
    <property type="project" value="UniProtKB-SubCell"/>
</dbReference>
<evidence type="ECO:0000256" key="1">
    <source>
        <dbReference type="ARBA" id="ARBA00004651"/>
    </source>
</evidence>
<comment type="similarity">
    <text evidence="2 7">Belongs to the XK family.</text>
</comment>
<evidence type="ECO:0000256" key="6">
    <source>
        <dbReference type="ARBA" id="ARBA00023136"/>
    </source>
</evidence>
<feature type="transmembrane region" description="Helical" evidence="7">
    <location>
        <begin position="21"/>
        <end position="42"/>
    </location>
</feature>
<evidence type="ECO:0000256" key="3">
    <source>
        <dbReference type="ARBA" id="ARBA00022475"/>
    </source>
</evidence>
<feature type="transmembrane region" description="Helical" evidence="7">
    <location>
        <begin position="67"/>
        <end position="84"/>
    </location>
</feature>
<evidence type="ECO:0000313" key="9">
    <source>
        <dbReference type="EMBL" id="RWS16601.1"/>
    </source>
</evidence>
<comment type="caution">
    <text evidence="8">The sequence shown here is derived from an EMBL/GenBank/DDBJ whole genome shotgun (WGS) entry which is preliminary data.</text>
</comment>
<organism evidence="8 10">
    <name type="scientific">Dinothrombium tinctorium</name>
    <dbReference type="NCBI Taxonomy" id="1965070"/>
    <lineage>
        <taxon>Eukaryota</taxon>
        <taxon>Metazoa</taxon>
        <taxon>Ecdysozoa</taxon>
        <taxon>Arthropoda</taxon>
        <taxon>Chelicerata</taxon>
        <taxon>Arachnida</taxon>
        <taxon>Acari</taxon>
        <taxon>Acariformes</taxon>
        <taxon>Trombidiformes</taxon>
        <taxon>Prostigmata</taxon>
        <taxon>Anystina</taxon>
        <taxon>Parasitengona</taxon>
        <taxon>Trombidioidea</taxon>
        <taxon>Trombidiidae</taxon>
        <taxon>Dinothrombium</taxon>
    </lineage>
</organism>
<feature type="transmembrane region" description="Helical" evidence="7">
    <location>
        <begin position="154"/>
        <end position="174"/>
    </location>
</feature>
<evidence type="ECO:0000256" key="2">
    <source>
        <dbReference type="ARBA" id="ARBA00008789"/>
    </source>
</evidence>
<sequence length="229" mass="26606">MAILQTYIMAVTKSKYRKTTITGYVQIASVISSLFEISWSLASYHRALRGSVPDKRNMTKLGTTVQFLWRFFVITSRILAIALFTSEFGYWLVPIAIGHWGVMTVWVMHQGTRFCDTDRGVPRPCEEYLFNMVVGAIYLICFLNVKDEPTRFKYLAYYIIVFTENCVLITLWFIRTSSDPFKSLLWFHTPAFVSVISAFCMGIVFMLVYYRFLHPNGRPLWVNRAARCC</sequence>
<protein>
    <recommendedName>
        <fullName evidence="7">XK-related protein</fullName>
    </recommendedName>
</protein>
<comment type="subcellular location">
    <subcellularLocation>
        <location evidence="1">Cell membrane</location>
        <topology evidence="1">Multi-pass membrane protein</topology>
    </subcellularLocation>
    <subcellularLocation>
        <location evidence="7">Membrane</location>
        <topology evidence="7">Multi-pass membrane protein</topology>
    </subcellularLocation>
</comment>
<dbReference type="Pfam" id="PF09815">
    <property type="entry name" value="XK-related"/>
    <property type="match status" value="1"/>
</dbReference>
<feature type="transmembrane region" description="Helical" evidence="7">
    <location>
        <begin position="91"/>
        <end position="108"/>
    </location>
</feature>
<keyword evidence="10" id="KW-1185">Reference proteome</keyword>
<evidence type="ECO:0000313" key="8">
    <source>
        <dbReference type="EMBL" id="RWS16563.1"/>
    </source>
</evidence>
<dbReference type="InterPro" id="IPR018629">
    <property type="entry name" value="XK-rel"/>
</dbReference>
<name>A0A3S3PJK9_9ACAR</name>
<dbReference type="Proteomes" id="UP000285301">
    <property type="component" value="Unassembled WGS sequence"/>
</dbReference>
<accession>A0A3S3PJK9</accession>
<dbReference type="EMBL" id="NCKU01000205">
    <property type="protein sequence ID" value="RWS16601.1"/>
    <property type="molecule type" value="Genomic_DNA"/>
</dbReference>
<dbReference type="GO" id="GO:1902742">
    <property type="term" value="P:apoptotic process involved in development"/>
    <property type="evidence" value="ECO:0007669"/>
    <property type="project" value="TreeGrafter"/>
</dbReference>
<dbReference type="InterPro" id="IPR050895">
    <property type="entry name" value="XK-related_scramblase"/>
</dbReference>
<keyword evidence="5 7" id="KW-1133">Transmembrane helix</keyword>
<dbReference type="PANTHER" id="PTHR16024:SF10">
    <property type="entry name" value="XK-RELATED PROTEIN"/>
    <property type="match status" value="1"/>
</dbReference>
<reference evidence="8 10" key="1">
    <citation type="journal article" date="2018" name="Gigascience">
        <title>Genomes of trombidid mites reveal novel predicted allergens and laterally-transferred genes associated with secondary metabolism.</title>
        <authorList>
            <person name="Dong X."/>
            <person name="Chaisiri K."/>
            <person name="Xia D."/>
            <person name="Armstrong S.D."/>
            <person name="Fang Y."/>
            <person name="Donnelly M.J."/>
            <person name="Kadowaki T."/>
            <person name="McGarry J.W."/>
            <person name="Darby A.C."/>
            <person name="Makepeace B.L."/>
        </authorList>
    </citation>
    <scope>NUCLEOTIDE SEQUENCE [LARGE SCALE GENOMIC DNA]</scope>
    <source>
        <strain evidence="8">UoL-WK</strain>
    </source>
</reference>
<proteinExistence type="inferred from homology"/>
<feature type="transmembrane region" description="Helical" evidence="7">
    <location>
        <begin position="186"/>
        <end position="210"/>
    </location>
</feature>
<dbReference type="GO" id="GO:0070782">
    <property type="term" value="P:phosphatidylserine exposure on apoptotic cell surface"/>
    <property type="evidence" value="ECO:0007669"/>
    <property type="project" value="TreeGrafter"/>
</dbReference>
<evidence type="ECO:0000313" key="10">
    <source>
        <dbReference type="Proteomes" id="UP000285301"/>
    </source>
</evidence>
<feature type="transmembrane region" description="Helical" evidence="7">
    <location>
        <begin position="128"/>
        <end position="145"/>
    </location>
</feature>
<keyword evidence="4 7" id="KW-0812">Transmembrane</keyword>
<evidence type="ECO:0000256" key="5">
    <source>
        <dbReference type="ARBA" id="ARBA00022989"/>
    </source>
</evidence>
<dbReference type="OrthoDB" id="6136301at2759"/>
<gene>
    <name evidence="9" type="ORF">B4U79_08295</name>
    <name evidence="8" type="ORF">B4U79_09637</name>
</gene>
<keyword evidence="3" id="KW-1003">Cell membrane</keyword>
<reference evidence="8" key="2">
    <citation type="submission" date="2018-11" db="EMBL/GenBank/DDBJ databases">
        <title>Trombidioid mite genomics.</title>
        <authorList>
            <person name="Dong X."/>
        </authorList>
    </citation>
    <scope>NUCLEOTIDE SEQUENCE</scope>
    <source>
        <strain evidence="8">UoL-WK</strain>
    </source>
</reference>
<keyword evidence="6 7" id="KW-0472">Membrane</keyword>